<sequence length="83" mass="8892">MAERRARDESRIAELVGTGLPTAAFAYADGGMHPSFRKLLRTMGPERMQAMVSGKVEISRPDAALADPFESGDADATGSLPKR</sequence>
<keyword evidence="3" id="KW-1185">Reference proteome</keyword>
<gene>
    <name evidence="2" type="ORF">ACFPN9_14255</name>
</gene>
<name>A0ABW0P246_9HYPH</name>
<comment type="caution">
    <text evidence="2">The sequence shown here is derived from an EMBL/GenBank/DDBJ whole genome shotgun (WGS) entry which is preliminary data.</text>
</comment>
<organism evidence="2 3">
    <name type="scientific">Bosea massiliensis</name>
    <dbReference type="NCBI Taxonomy" id="151419"/>
    <lineage>
        <taxon>Bacteria</taxon>
        <taxon>Pseudomonadati</taxon>
        <taxon>Pseudomonadota</taxon>
        <taxon>Alphaproteobacteria</taxon>
        <taxon>Hyphomicrobiales</taxon>
        <taxon>Boseaceae</taxon>
        <taxon>Bosea</taxon>
    </lineage>
</organism>
<evidence type="ECO:0000313" key="3">
    <source>
        <dbReference type="Proteomes" id="UP001596060"/>
    </source>
</evidence>
<reference evidence="3" key="1">
    <citation type="journal article" date="2019" name="Int. J. Syst. Evol. Microbiol.">
        <title>The Global Catalogue of Microorganisms (GCM) 10K type strain sequencing project: providing services to taxonomists for standard genome sequencing and annotation.</title>
        <authorList>
            <consortium name="The Broad Institute Genomics Platform"/>
            <consortium name="The Broad Institute Genome Sequencing Center for Infectious Disease"/>
            <person name="Wu L."/>
            <person name="Ma J."/>
        </authorList>
    </citation>
    <scope>NUCLEOTIDE SEQUENCE [LARGE SCALE GENOMIC DNA]</scope>
    <source>
        <strain evidence="3">CCUG 43117</strain>
    </source>
</reference>
<protein>
    <submittedName>
        <fullName evidence="2">Uncharacterized protein</fullName>
    </submittedName>
</protein>
<proteinExistence type="predicted"/>
<dbReference type="EMBL" id="JBHSLU010000043">
    <property type="protein sequence ID" value="MFC5506418.1"/>
    <property type="molecule type" value="Genomic_DNA"/>
</dbReference>
<dbReference type="Proteomes" id="UP001596060">
    <property type="component" value="Unassembled WGS sequence"/>
</dbReference>
<dbReference type="RefSeq" id="WP_377817208.1">
    <property type="nucleotide sequence ID" value="NZ_JBHSLU010000043.1"/>
</dbReference>
<evidence type="ECO:0000313" key="2">
    <source>
        <dbReference type="EMBL" id="MFC5506418.1"/>
    </source>
</evidence>
<feature type="region of interest" description="Disordered" evidence="1">
    <location>
        <begin position="62"/>
        <end position="83"/>
    </location>
</feature>
<evidence type="ECO:0000256" key="1">
    <source>
        <dbReference type="SAM" id="MobiDB-lite"/>
    </source>
</evidence>
<accession>A0ABW0P246</accession>